<accession>A0A164DM11</accession>
<dbReference type="GO" id="GO:0022857">
    <property type="term" value="F:transmembrane transporter activity"/>
    <property type="evidence" value="ECO:0007669"/>
    <property type="project" value="InterPro"/>
</dbReference>
<keyword evidence="3 4" id="KW-0175">Coiled coil</keyword>
<feature type="domain" description="YknX-like C-terminal permuted SH3-like" evidence="7">
    <location>
        <begin position="301"/>
        <end position="366"/>
    </location>
</feature>
<dbReference type="InterPro" id="IPR050465">
    <property type="entry name" value="UPF0194_transport"/>
</dbReference>
<feature type="signal peptide" evidence="5">
    <location>
        <begin position="1"/>
        <end position="26"/>
    </location>
</feature>
<evidence type="ECO:0000256" key="2">
    <source>
        <dbReference type="ARBA" id="ARBA00009477"/>
    </source>
</evidence>
<evidence type="ECO:0000313" key="10">
    <source>
        <dbReference type="Proteomes" id="UP000076501"/>
    </source>
</evidence>
<dbReference type="InterPro" id="IPR058636">
    <property type="entry name" value="Beta-barrel_YknX"/>
</dbReference>
<dbReference type="InterPro" id="IPR058637">
    <property type="entry name" value="YknX-like_C"/>
</dbReference>
<dbReference type="GO" id="GO:0016020">
    <property type="term" value="C:membrane"/>
    <property type="evidence" value="ECO:0007669"/>
    <property type="project" value="InterPro"/>
</dbReference>
<feature type="chain" id="PRO_5007849582" evidence="5">
    <location>
        <begin position="27"/>
        <end position="367"/>
    </location>
</feature>
<dbReference type="GO" id="GO:0030313">
    <property type="term" value="C:cell envelope"/>
    <property type="evidence" value="ECO:0007669"/>
    <property type="project" value="UniProtKB-SubCell"/>
</dbReference>
<dbReference type="InterPro" id="IPR006143">
    <property type="entry name" value="RND_pump_MFP"/>
</dbReference>
<keyword evidence="5" id="KW-0732">Signal</keyword>
<evidence type="ECO:0000313" key="9">
    <source>
        <dbReference type="EMBL" id="KZD30537.1"/>
    </source>
</evidence>
<feature type="domain" description="YknX-like barrel-sandwich hybrid" evidence="6">
    <location>
        <begin position="62"/>
        <end position="193"/>
    </location>
</feature>
<dbReference type="Proteomes" id="UP000076501">
    <property type="component" value="Unassembled WGS sequence"/>
</dbReference>
<evidence type="ECO:0000256" key="4">
    <source>
        <dbReference type="SAM" id="Coils"/>
    </source>
</evidence>
<dbReference type="PATRIC" id="fig|1396.539.peg.5358"/>
<dbReference type="Pfam" id="PF25984">
    <property type="entry name" value="BSH_YknX"/>
    <property type="match status" value="1"/>
</dbReference>
<dbReference type="AlphaFoldDB" id="A0A164DM11"/>
<evidence type="ECO:0000259" key="7">
    <source>
        <dbReference type="Pfam" id="PF25989"/>
    </source>
</evidence>
<organism evidence="9 10">
    <name type="scientific">Bacillus cereus</name>
    <dbReference type="NCBI Taxonomy" id="1396"/>
    <lineage>
        <taxon>Bacteria</taxon>
        <taxon>Bacillati</taxon>
        <taxon>Bacillota</taxon>
        <taxon>Bacilli</taxon>
        <taxon>Bacillales</taxon>
        <taxon>Bacillaceae</taxon>
        <taxon>Bacillus</taxon>
        <taxon>Bacillus cereus group</taxon>
    </lineage>
</organism>
<dbReference type="Gene3D" id="2.40.30.170">
    <property type="match status" value="1"/>
</dbReference>
<evidence type="ECO:0000256" key="1">
    <source>
        <dbReference type="ARBA" id="ARBA00004196"/>
    </source>
</evidence>
<dbReference type="Gene3D" id="2.40.50.100">
    <property type="match status" value="1"/>
</dbReference>
<reference evidence="9 10" key="1">
    <citation type="submission" date="2015-09" db="EMBL/GenBank/DDBJ databases">
        <title>Bacillus cereus food isolates.</title>
        <authorList>
            <person name="Boekhorst J."/>
        </authorList>
    </citation>
    <scope>NUCLEOTIDE SEQUENCE [LARGE SCALE GENOMIC DNA]</scope>
    <source>
        <strain evidence="9 10">B4082</strain>
    </source>
</reference>
<dbReference type="Pfam" id="PF25990">
    <property type="entry name" value="Beta-barrel_YknX"/>
    <property type="match status" value="1"/>
</dbReference>
<name>A0A164DM11_BACCE</name>
<dbReference type="InterPro" id="IPR058639">
    <property type="entry name" value="BSH_YknX-like"/>
</dbReference>
<dbReference type="PANTHER" id="PTHR32347:SF14">
    <property type="entry name" value="EFFLUX SYSTEM COMPONENT YKNX-RELATED"/>
    <property type="match status" value="1"/>
</dbReference>
<dbReference type="PANTHER" id="PTHR32347">
    <property type="entry name" value="EFFLUX SYSTEM COMPONENT YKNX-RELATED"/>
    <property type="match status" value="1"/>
</dbReference>
<comment type="caution">
    <text evidence="9">The sequence shown here is derived from an EMBL/GenBank/DDBJ whole genome shotgun (WGS) entry which is preliminary data.</text>
</comment>
<feature type="domain" description="YknX-like beta-barrel" evidence="8">
    <location>
        <begin position="214"/>
        <end position="290"/>
    </location>
</feature>
<sequence length="367" mass="39768">MKKKNKVLITSVVAIGIAAGSYFAFAGGGSDVAMAYSGYKVTEKQIENAQKFGGEVIPSGIETISFDPTKGTYELSVKKGDEVKKGQLLFKYNDPTAKQGVTEAEMQKKIAQKEVTLFQKQIDTAKQKLQKDKNAGLPAEALKASEIEVQQLESQLEMKKFEVEKADEMIKAAKEKVNTLSITSPADGVIDDIVKIADEKTGMSGITLRHAGPFKVKGQLSEYELASMKVGQEVTVSSKTVAGKTWTGKVTEIGSTPLKSMDENKTVSNYQFTVTLDNSEELQNGFHVYVTSKSGEATGTIVPKSSIVKKGDKNIVFVVKDGKAKEQAVTIEFETDSEAKVSGVKKGEQIISKPEKDLKDGMEVVVE</sequence>
<dbReference type="EMBL" id="LJKA01000061">
    <property type="protein sequence ID" value="KZD30537.1"/>
    <property type="molecule type" value="Genomic_DNA"/>
</dbReference>
<evidence type="ECO:0000259" key="6">
    <source>
        <dbReference type="Pfam" id="PF25984"/>
    </source>
</evidence>
<comment type="similarity">
    <text evidence="2">Belongs to the membrane fusion protein (MFP) (TC 8.A.1) family.</text>
</comment>
<dbReference type="RefSeq" id="WP_063223732.1">
    <property type="nucleotide sequence ID" value="NZ_JAEHBS010000015.1"/>
</dbReference>
<evidence type="ECO:0000259" key="8">
    <source>
        <dbReference type="Pfam" id="PF25990"/>
    </source>
</evidence>
<dbReference type="Pfam" id="PF25989">
    <property type="entry name" value="YknX_C"/>
    <property type="match status" value="1"/>
</dbReference>
<dbReference type="NCBIfam" id="TIGR01730">
    <property type="entry name" value="RND_mfp"/>
    <property type="match status" value="1"/>
</dbReference>
<protein>
    <submittedName>
        <fullName evidence="9">Periplasmic component of efflux system</fullName>
    </submittedName>
</protein>
<evidence type="ECO:0000256" key="3">
    <source>
        <dbReference type="ARBA" id="ARBA00023054"/>
    </source>
</evidence>
<gene>
    <name evidence="9" type="ORF">B4082_3829</name>
</gene>
<proteinExistence type="inferred from homology"/>
<evidence type="ECO:0000256" key="5">
    <source>
        <dbReference type="SAM" id="SignalP"/>
    </source>
</evidence>
<comment type="subcellular location">
    <subcellularLocation>
        <location evidence="1">Cell envelope</location>
    </subcellularLocation>
</comment>
<feature type="coiled-coil region" evidence="4">
    <location>
        <begin position="108"/>
        <end position="183"/>
    </location>
</feature>
<dbReference type="Gene3D" id="2.40.420.20">
    <property type="match status" value="1"/>
</dbReference>